<proteinExistence type="predicted"/>
<gene>
    <name evidence="1" type="ORF">FCC1311_095282</name>
</gene>
<name>A0A2R5GZ56_9STRA</name>
<comment type="caution">
    <text evidence="1">The sequence shown here is derived from an EMBL/GenBank/DDBJ whole genome shotgun (WGS) entry which is preliminary data.</text>
</comment>
<protein>
    <submittedName>
        <fullName evidence="1">Uncharacterized protein</fullName>
    </submittedName>
</protein>
<keyword evidence="2" id="KW-1185">Reference proteome</keyword>
<evidence type="ECO:0000313" key="1">
    <source>
        <dbReference type="EMBL" id="GBG33304.1"/>
    </source>
</evidence>
<dbReference type="Proteomes" id="UP000241890">
    <property type="component" value="Unassembled WGS sequence"/>
</dbReference>
<sequence>MQREDAPRALEELERAYHDGLVGWPVVVAGVSGVVVDHERGAPFVRFKTDSDEVKRHRPHQVLPALVAWQREHGEVAKGKVVPEGVVKLATMLFTLAQQLKSMKDAVKAWRKKRAAKREALLAKRRDTTNDIGDHDTQLKSFDAQAAYWDNAEKLEEEFAKSLEAHELCNVLSPFMSLTSVENYFKDKFNMPITRQSIKRRLSGPVGERVGGRPFLSNAQEEDLAKHVSQMAKRVHENNPTIAIGDVRNEELTLPLGDTSLYKYIQNYEYGNNVPAARAVAQSDNPPVEDDMVQTMMVGSRKGASGTTVRRSDVFYRTQLQTHLIILMAQSAPGKR</sequence>
<dbReference type="EMBL" id="BEYU01000151">
    <property type="protein sequence ID" value="GBG33304.1"/>
    <property type="molecule type" value="Genomic_DNA"/>
</dbReference>
<dbReference type="InParanoid" id="A0A2R5GZ56"/>
<accession>A0A2R5GZ56</accession>
<evidence type="ECO:0000313" key="2">
    <source>
        <dbReference type="Proteomes" id="UP000241890"/>
    </source>
</evidence>
<organism evidence="1 2">
    <name type="scientific">Hondaea fermentalgiana</name>
    <dbReference type="NCBI Taxonomy" id="2315210"/>
    <lineage>
        <taxon>Eukaryota</taxon>
        <taxon>Sar</taxon>
        <taxon>Stramenopiles</taxon>
        <taxon>Bigyra</taxon>
        <taxon>Labyrinthulomycetes</taxon>
        <taxon>Thraustochytrida</taxon>
        <taxon>Thraustochytriidae</taxon>
        <taxon>Hondaea</taxon>
    </lineage>
</organism>
<dbReference type="AlphaFoldDB" id="A0A2R5GZ56"/>
<reference evidence="1 2" key="1">
    <citation type="submission" date="2017-12" db="EMBL/GenBank/DDBJ databases">
        <title>Sequencing, de novo assembly and annotation of complete genome of a new Thraustochytrid species, strain FCC1311.</title>
        <authorList>
            <person name="Sedici K."/>
            <person name="Godart F."/>
            <person name="Aiese Cigliano R."/>
            <person name="Sanseverino W."/>
            <person name="Barakat M."/>
            <person name="Ortet P."/>
            <person name="Marechal E."/>
            <person name="Cagnac O."/>
            <person name="Amato A."/>
        </authorList>
    </citation>
    <scope>NUCLEOTIDE SEQUENCE [LARGE SCALE GENOMIC DNA]</scope>
</reference>